<feature type="compositionally biased region" description="Low complexity" evidence="1">
    <location>
        <begin position="38"/>
        <end position="65"/>
    </location>
</feature>
<sequence>MIEPEENGTHVNQNSFQENADVLVTIENDVHDNQYGALSSTSSSRSSSTSSSPTRSSSTSLASSKSLKRKIVFVVILFVVGLHKLFETFGCADEYSRLIEKVIMRIMEICYSIALRHGSTRKAVS</sequence>
<dbReference type="Proteomes" id="UP000663836">
    <property type="component" value="Unassembled WGS sequence"/>
</dbReference>
<reference evidence="2" key="1">
    <citation type="submission" date="2021-02" db="EMBL/GenBank/DDBJ databases">
        <authorList>
            <person name="Nowell W R."/>
        </authorList>
    </citation>
    <scope>NUCLEOTIDE SEQUENCE</scope>
</reference>
<dbReference type="EMBL" id="CAJOBD010002905">
    <property type="protein sequence ID" value="CAF3916116.1"/>
    <property type="molecule type" value="Genomic_DNA"/>
</dbReference>
<organism evidence="2 4">
    <name type="scientific">Rotaria sordida</name>
    <dbReference type="NCBI Taxonomy" id="392033"/>
    <lineage>
        <taxon>Eukaryota</taxon>
        <taxon>Metazoa</taxon>
        <taxon>Spiralia</taxon>
        <taxon>Gnathifera</taxon>
        <taxon>Rotifera</taxon>
        <taxon>Eurotatoria</taxon>
        <taxon>Bdelloidea</taxon>
        <taxon>Philodinida</taxon>
        <taxon>Philodinidae</taxon>
        <taxon>Rotaria</taxon>
    </lineage>
</organism>
<gene>
    <name evidence="3" type="ORF">JBS370_LOCUS21664</name>
    <name evidence="2" type="ORF">ZHD862_LOCUS11563</name>
</gene>
<dbReference type="Proteomes" id="UP000663864">
    <property type="component" value="Unassembled WGS sequence"/>
</dbReference>
<feature type="region of interest" description="Disordered" evidence="1">
    <location>
        <begin position="34"/>
        <end position="65"/>
    </location>
</feature>
<dbReference type="EMBL" id="CAJNOT010000438">
    <property type="protein sequence ID" value="CAF0982182.1"/>
    <property type="molecule type" value="Genomic_DNA"/>
</dbReference>
<evidence type="ECO:0000313" key="4">
    <source>
        <dbReference type="Proteomes" id="UP000663864"/>
    </source>
</evidence>
<accession>A0A814FFK7</accession>
<comment type="caution">
    <text evidence="2">The sequence shown here is derived from an EMBL/GenBank/DDBJ whole genome shotgun (WGS) entry which is preliminary data.</text>
</comment>
<evidence type="ECO:0000313" key="3">
    <source>
        <dbReference type="EMBL" id="CAF3916116.1"/>
    </source>
</evidence>
<evidence type="ECO:0000256" key="1">
    <source>
        <dbReference type="SAM" id="MobiDB-lite"/>
    </source>
</evidence>
<proteinExistence type="predicted"/>
<evidence type="ECO:0000313" key="2">
    <source>
        <dbReference type="EMBL" id="CAF0982182.1"/>
    </source>
</evidence>
<name>A0A814FFK7_9BILA</name>
<dbReference type="AlphaFoldDB" id="A0A814FFK7"/>
<protein>
    <submittedName>
        <fullName evidence="2">Uncharacterized protein</fullName>
    </submittedName>
</protein>